<keyword evidence="2" id="KW-1133">Transmembrane helix</keyword>
<feature type="compositionally biased region" description="Low complexity" evidence="1">
    <location>
        <begin position="112"/>
        <end position="134"/>
    </location>
</feature>
<dbReference type="EMBL" id="JAGMWT010000014">
    <property type="protein sequence ID" value="KAH7116715.1"/>
    <property type="molecule type" value="Genomic_DNA"/>
</dbReference>
<dbReference type="SUPFAM" id="SSF89372">
    <property type="entry name" value="Fucose-specific lectin"/>
    <property type="match status" value="1"/>
</dbReference>
<evidence type="ECO:0000313" key="4">
    <source>
        <dbReference type="Proteomes" id="UP000700596"/>
    </source>
</evidence>
<keyword evidence="4" id="KW-1185">Reference proteome</keyword>
<name>A0A9P9DAB0_9PLEO</name>
<feature type="transmembrane region" description="Helical" evidence="2">
    <location>
        <begin position="72"/>
        <end position="95"/>
    </location>
</feature>
<feature type="region of interest" description="Disordered" evidence="1">
    <location>
        <begin position="112"/>
        <end position="138"/>
    </location>
</feature>
<protein>
    <recommendedName>
        <fullName evidence="5">Fucose-specific lectin</fullName>
    </recommendedName>
</protein>
<proteinExistence type="predicted"/>
<keyword evidence="2" id="KW-0472">Membrane</keyword>
<keyword evidence="2" id="KW-0812">Transmembrane</keyword>
<dbReference type="Gene3D" id="2.120.10.70">
    <property type="entry name" value="Fucose-specific lectin"/>
    <property type="match status" value="1"/>
</dbReference>
<organism evidence="3 4">
    <name type="scientific">Dendryphion nanum</name>
    <dbReference type="NCBI Taxonomy" id="256645"/>
    <lineage>
        <taxon>Eukaryota</taxon>
        <taxon>Fungi</taxon>
        <taxon>Dikarya</taxon>
        <taxon>Ascomycota</taxon>
        <taxon>Pezizomycotina</taxon>
        <taxon>Dothideomycetes</taxon>
        <taxon>Pleosporomycetidae</taxon>
        <taxon>Pleosporales</taxon>
        <taxon>Torulaceae</taxon>
        <taxon>Dendryphion</taxon>
    </lineage>
</organism>
<evidence type="ECO:0008006" key="5">
    <source>
        <dbReference type="Google" id="ProtNLM"/>
    </source>
</evidence>
<sequence length="493" mass="54165">MDDSRSYTEAYALKSNVGSTQTHDKWLVPAHSELQVVPEEKITIQQPIEQYAYYADPNEYPPPRKCLTRRQIILIIVAISAVIIAVAIAVPIILLQKPKQVAATPPSASSDIAATSSSLSGTQSSSYTASSTPTRVPKPSSIANLSPLAAVSWADGDGRLADWKTRLIYLDDEGYLQASTYFSRSKEWKSTLTRGWIKAKKGSPVTIARLRRDAYGEQVEAFFFDDSNNLRNWQWGPSSPQRGWLGELDKLNLTASPTSPLAAYWPFVFFQNPQNQLHQAYYEPNTTGNPSWKENKWDLSLPVGDSVGSGGIAAVPSAQNLQSVSMFHRNAKGDLVEWVRGYNATAWEINDPPILPSRSLPPTSHFAAFALPPLSIITPSPPPSLSPLTNILLYQSPTDTKIYMLHRAYSSSTSWSSPRTFSAFEGADKGTHIACITGFSWVTVALESEKGVGVGLGKCFFQVGGAVREVEFSRRGDGAEEVDWKVVGWVDME</sequence>
<gene>
    <name evidence="3" type="ORF">B0J11DRAFT_509745</name>
</gene>
<accession>A0A9P9DAB0</accession>
<dbReference type="OrthoDB" id="3800077at2759"/>
<comment type="caution">
    <text evidence="3">The sequence shown here is derived from an EMBL/GenBank/DDBJ whole genome shotgun (WGS) entry which is preliminary data.</text>
</comment>
<dbReference type="AlphaFoldDB" id="A0A9P9DAB0"/>
<dbReference type="Proteomes" id="UP000700596">
    <property type="component" value="Unassembled WGS sequence"/>
</dbReference>
<evidence type="ECO:0000256" key="2">
    <source>
        <dbReference type="SAM" id="Phobius"/>
    </source>
</evidence>
<reference evidence="3" key="1">
    <citation type="journal article" date="2021" name="Nat. Commun.">
        <title>Genetic determinants of endophytism in the Arabidopsis root mycobiome.</title>
        <authorList>
            <person name="Mesny F."/>
            <person name="Miyauchi S."/>
            <person name="Thiergart T."/>
            <person name="Pickel B."/>
            <person name="Atanasova L."/>
            <person name="Karlsson M."/>
            <person name="Huettel B."/>
            <person name="Barry K.W."/>
            <person name="Haridas S."/>
            <person name="Chen C."/>
            <person name="Bauer D."/>
            <person name="Andreopoulos W."/>
            <person name="Pangilinan J."/>
            <person name="LaButti K."/>
            <person name="Riley R."/>
            <person name="Lipzen A."/>
            <person name="Clum A."/>
            <person name="Drula E."/>
            <person name="Henrissat B."/>
            <person name="Kohler A."/>
            <person name="Grigoriev I.V."/>
            <person name="Martin F.M."/>
            <person name="Hacquard S."/>
        </authorList>
    </citation>
    <scope>NUCLEOTIDE SEQUENCE</scope>
    <source>
        <strain evidence="3">MPI-CAGE-CH-0243</strain>
    </source>
</reference>
<evidence type="ECO:0000313" key="3">
    <source>
        <dbReference type="EMBL" id="KAH7116715.1"/>
    </source>
</evidence>
<evidence type="ECO:0000256" key="1">
    <source>
        <dbReference type="SAM" id="MobiDB-lite"/>
    </source>
</evidence>